<dbReference type="CDD" id="cd00130">
    <property type="entry name" value="PAS"/>
    <property type="match status" value="1"/>
</dbReference>
<comment type="caution">
    <text evidence="6">The sequence shown here is derived from an EMBL/GenBank/DDBJ whole genome shotgun (WGS) entry which is preliminary data.</text>
</comment>
<evidence type="ECO:0000259" key="5">
    <source>
        <dbReference type="PROSITE" id="PS50112"/>
    </source>
</evidence>
<dbReference type="STRING" id="398720.MED217_06611"/>
<gene>
    <name evidence="6" type="ORF">MED217_06611</name>
</gene>
<accession>A3XN23</accession>
<evidence type="ECO:0000259" key="4">
    <source>
        <dbReference type="PROSITE" id="PS50043"/>
    </source>
</evidence>
<evidence type="ECO:0000256" key="2">
    <source>
        <dbReference type="ARBA" id="ARBA00023125"/>
    </source>
</evidence>
<sequence>MSKNDMDTFLNQQAEKLKNLEAIPQKLDGLESYPLSASQCLYIHNFQTKSISFQKGVSEFLGYSQDEFNSQLVNSFFHPQDKAIVSRLIQASVSYAIENKFSQDAHLSLTYRIRKKNGEYIKILRQSKVFEADKDGHLVSNFSLLTDISYMDTSNCVEWNFDANYLDQAAFKRYVGHQYENFFSARQFEVIKGITEGLNSKEIADLLFISRHTVDTHRKNILKKARCKNSVELISFCKKNGLI</sequence>
<feature type="domain" description="HTH luxR-type" evidence="4">
    <location>
        <begin position="176"/>
        <end position="241"/>
    </location>
</feature>
<dbReference type="PROSITE" id="PS00622">
    <property type="entry name" value="HTH_LUXR_1"/>
    <property type="match status" value="1"/>
</dbReference>
<organism evidence="6 7">
    <name type="scientific">Leeuwenhoekiella blandensis (strain CECT 7118 / CCUG 51940 / KCTC 22103 / MED217)</name>
    <name type="common">Flavobacterium sp. (strain MED217)</name>
    <dbReference type="NCBI Taxonomy" id="398720"/>
    <lineage>
        <taxon>Bacteria</taxon>
        <taxon>Pseudomonadati</taxon>
        <taxon>Bacteroidota</taxon>
        <taxon>Flavobacteriia</taxon>
        <taxon>Flavobacteriales</taxon>
        <taxon>Flavobacteriaceae</taxon>
        <taxon>Leeuwenhoekiella</taxon>
    </lineage>
</organism>
<dbReference type="Proteomes" id="UP000001601">
    <property type="component" value="Unassembled WGS sequence"/>
</dbReference>
<evidence type="ECO:0000256" key="3">
    <source>
        <dbReference type="ARBA" id="ARBA00023163"/>
    </source>
</evidence>
<feature type="domain" description="PAS" evidence="5">
    <location>
        <begin position="41"/>
        <end position="96"/>
    </location>
</feature>
<keyword evidence="1" id="KW-0805">Transcription regulation</keyword>
<evidence type="ECO:0000313" key="6">
    <source>
        <dbReference type="EMBL" id="EAQ49054.1"/>
    </source>
</evidence>
<name>A3XN23_LEEBM</name>
<dbReference type="SMART" id="SM00421">
    <property type="entry name" value="HTH_LUXR"/>
    <property type="match status" value="1"/>
</dbReference>
<dbReference type="InterPro" id="IPR000792">
    <property type="entry name" value="Tscrpt_reg_LuxR_C"/>
</dbReference>
<dbReference type="AlphaFoldDB" id="A3XN23"/>
<dbReference type="InterPro" id="IPR016032">
    <property type="entry name" value="Sig_transdc_resp-reg_C-effctor"/>
</dbReference>
<dbReference type="InterPro" id="IPR000014">
    <property type="entry name" value="PAS"/>
</dbReference>
<dbReference type="PANTHER" id="PTHR44688:SF16">
    <property type="entry name" value="DNA-BINDING TRANSCRIPTIONAL ACTIVATOR DEVR_DOSR"/>
    <property type="match status" value="1"/>
</dbReference>
<dbReference type="GO" id="GO:0003677">
    <property type="term" value="F:DNA binding"/>
    <property type="evidence" value="ECO:0007669"/>
    <property type="project" value="UniProtKB-KW"/>
</dbReference>
<dbReference type="SUPFAM" id="SSF46894">
    <property type="entry name" value="C-terminal effector domain of the bipartite response regulators"/>
    <property type="match status" value="1"/>
</dbReference>
<dbReference type="PANTHER" id="PTHR44688">
    <property type="entry name" value="DNA-BINDING TRANSCRIPTIONAL ACTIVATOR DEVR_DOSR"/>
    <property type="match status" value="1"/>
</dbReference>
<keyword evidence="2" id="KW-0238">DNA-binding</keyword>
<dbReference type="Pfam" id="PF08447">
    <property type="entry name" value="PAS_3"/>
    <property type="match status" value="1"/>
</dbReference>
<protein>
    <submittedName>
        <fullName evidence="6">Uncharacterized protein</fullName>
    </submittedName>
</protein>
<reference evidence="6 7" key="1">
    <citation type="journal article" date="2007" name="Nature">
        <title>Light stimulates growth of proteorhodopsin-containing marine Flavobacteria.</title>
        <authorList>
            <person name="Gomez-Consarnau L."/>
            <person name="Gonzalez J.M."/>
            <person name="Coll-Llado M."/>
            <person name="Gourdon P."/>
            <person name="Pascher T."/>
            <person name="Neutze R."/>
            <person name="Pedros-Alio C."/>
            <person name="Pinhassi J."/>
        </authorList>
    </citation>
    <scope>NUCLEOTIDE SEQUENCE [LARGE SCALE GENOMIC DNA]</scope>
    <source>
        <strain evidence="6 7">MED217</strain>
    </source>
</reference>
<dbReference type="PROSITE" id="PS50043">
    <property type="entry name" value="HTH_LUXR_2"/>
    <property type="match status" value="1"/>
</dbReference>
<dbReference type="HOGENOM" id="CLU_091665_0_0_10"/>
<dbReference type="Gene3D" id="3.30.450.20">
    <property type="entry name" value="PAS domain"/>
    <property type="match status" value="1"/>
</dbReference>
<dbReference type="InterPro" id="IPR035965">
    <property type="entry name" value="PAS-like_dom_sf"/>
</dbReference>
<dbReference type="Gene3D" id="1.10.10.10">
    <property type="entry name" value="Winged helix-like DNA-binding domain superfamily/Winged helix DNA-binding domain"/>
    <property type="match status" value="1"/>
</dbReference>
<keyword evidence="3" id="KW-0804">Transcription</keyword>
<evidence type="ECO:0000256" key="1">
    <source>
        <dbReference type="ARBA" id="ARBA00023015"/>
    </source>
</evidence>
<evidence type="ECO:0000313" key="7">
    <source>
        <dbReference type="Proteomes" id="UP000001601"/>
    </source>
</evidence>
<dbReference type="InterPro" id="IPR013655">
    <property type="entry name" value="PAS_fold_3"/>
</dbReference>
<dbReference type="InterPro" id="IPR036388">
    <property type="entry name" value="WH-like_DNA-bd_sf"/>
</dbReference>
<dbReference type="OrthoDB" id="965844at2"/>
<dbReference type="PROSITE" id="PS50112">
    <property type="entry name" value="PAS"/>
    <property type="match status" value="1"/>
</dbReference>
<dbReference type="CDD" id="cd06170">
    <property type="entry name" value="LuxR_C_like"/>
    <property type="match status" value="1"/>
</dbReference>
<keyword evidence="7" id="KW-1185">Reference proteome</keyword>
<dbReference type="Pfam" id="PF00196">
    <property type="entry name" value="GerE"/>
    <property type="match status" value="1"/>
</dbReference>
<dbReference type="eggNOG" id="COG2197">
    <property type="taxonomic scope" value="Bacteria"/>
</dbReference>
<dbReference type="EMBL" id="AANC01000005">
    <property type="protein sequence ID" value="EAQ49054.1"/>
    <property type="molecule type" value="Genomic_DNA"/>
</dbReference>
<dbReference type="GO" id="GO:0006355">
    <property type="term" value="P:regulation of DNA-templated transcription"/>
    <property type="evidence" value="ECO:0007669"/>
    <property type="project" value="InterPro"/>
</dbReference>
<dbReference type="PRINTS" id="PR00038">
    <property type="entry name" value="HTHLUXR"/>
</dbReference>
<proteinExistence type="predicted"/>
<dbReference type="RefSeq" id="WP_009779703.1">
    <property type="nucleotide sequence ID" value="NZ_CH672395.1"/>
</dbReference>
<dbReference type="SUPFAM" id="SSF55785">
    <property type="entry name" value="PYP-like sensor domain (PAS domain)"/>
    <property type="match status" value="1"/>
</dbReference>